<dbReference type="InterPro" id="IPR051397">
    <property type="entry name" value="Zn-ADH-like_protein"/>
</dbReference>
<dbReference type="RefSeq" id="WP_344550706.1">
    <property type="nucleotide sequence ID" value="NZ_BAAANS010000005.1"/>
</dbReference>
<reference evidence="3" key="1">
    <citation type="journal article" date="2019" name="Int. J. Syst. Evol. Microbiol.">
        <title>The Global Catalogue of Microorganisms (GCM) 10K type strain sequencing project: providing services to taxonomists for standard genome sequencing and annotation.</title>
        <authorList>
            <consortium name="The Broad Institute Genomics Platform"/>
            <consortium name="The Broad Institute Genome Sequencing Center for Infectious Disease"/>
            <person name="Wu L."/>
            <person name="Ma J."/>
        </authorList>
    </citation>
    <scope>NUCLEOTIDE SEQUENCE [LARGE SCALE GENOMIC DNA]</scope>
    <source>
        <strain evidence="3">JCM 14559</strain>
    </source>
</reference>
<keyword evidence="3" id="KW-1185">Reference proteome</keyword>
<dbReference type="Gene3D" id="3.40.50.720">
    <property type="entry name" value="NAD(P)-binding Rossmann-like Domain"/>
    <property type="match status" value="1"/>
</dbReference>
<proteinExistence type="predicted"/>
<dbReference type="SUPFAM" id="SSF50129">
    <property type="entry name" value="GroES-like"/>
    <property type="match status" value="1"/>
</dbReference>
<evidence type="ECO:0000259" key="1">
    <source>
        <dbReference type="SMART" id="SM00829"/>
    </source>
</evidence>
<evidence type="ECO:0000313" key="2">
    <source>
        <dbReference type="EMBL" id="GAA2089166.1"/>
    </source>
</evidence>
<sequence length="356" mass="36515">MSVPGSLPASVPGTVREVRLVRRPQGRPVAADLAVVEVAAPEPAEGQVLVRNRWFQVFAGLASLLGETPPNTPFPSIEVGGTLFGAAVGEVVLAPEGSGLRPGDLVSHFQGWREYAVVDPAGLALLDGRLPDPAARLTSGATGYGVLTRTAPLRPGDTVLVTGAAGGVGTLAGQTAKLLGAGTVLGTTGSPAKAARLRELGYDAVLVDERTDGADGPARAERFARQLAEAAPDGIDLLLDTVGGHQAEAALAAARPGARAALVGVLTDQFAAAGTAGAAPLRLDAFQVIVKGLRVSGYANAGHAEVEAEWLPRFGEWLRSGAITFPHVRAKGLEEAPRALQEMAEGRHFGTVLVEL</sequence>
<organism evidence="2 3">
    <name type="scientific">Kitasatospora saccharophila</name>
    <dbReference type="NCBI Taxonomy" id="407973"/>
    <lineage>
        <taxon>Bacteria</taxon>
        <taxon>Bacillati</taxon>
        <taxon>Actinomycetota</taxon>
        <taxon>Actinomycetes</taxon>
        <taxon>Kitasatosporales</taxon>
        <taxon>Streptomycetaceae</taxon>
        <taxon>Kitasatospora</taxon>
    </lineage>
</organism>
<dbReference type="Gene3D" id="3.90.180.10">
    <property type="entry name" value="Medium-chain alcohol dehydrogenases, catalytic domain"/>
    <property type="match status" value="1"/>
</dbReference>
<dbReference type="SMART" id="SM00829">
    <property type="entry name" value="PKS_ER"/>
    <property type="match status" value="1"/>
</dbReference>
<accession>A0ABP5I038</accession>
<dbReference type="EMBL" id="BAAANS010000005">
    <property type="protein sequence ID" value="GAA2089166.1"/>
    <property type="molecule type" value="Genomic_DNA"/>
</dbReference>
<dbReference type="InterPro" id="IPR041694">
    <property type="entry name" value="ADH_N_2"/>
</dbReference>
<evidence type="ECO:0000313" key="3">
    <source>
        <dbReference type="Proteomes" id="UP001500897"/>
    </source>
</evidence>
<dbReference type="SUPFAM" id="SSF51735">
    <property type="entry name" value="NAD(P)-binding Rossmann-fold domains"/>
    <property type="match status" value="1"/>
</dbReference>
<name>A0ABP5I038_9ACTN</name>
<protein>
    <submittedName>
        <fullName evidence="2">NADP-dependent oxidoreductase</fullName>
    </submittedName>
</protein>
<dbReference type="InterPro" id="IPR036291">
    <property type="entry name" value="NAD(P)-bd_dom_sf"/>
</dbReference>
<feature type="domain" description="Enoyl reductase (ER)" evidence="1">
    <location>
        <begin position="30"/>
        <end position="354"/>
    </location>
</feature>
<dbReference type="PANTHER" id="PTHR43677">
    <property type="entry name" value="SHORT-CHAIN DEHYDROGENASE/REDUCTASE"/>
    <property type="match status" value="1"/>
</dbReference>
<dbReference type="Proteomes" id="UP001500897">
    <property type="component" value="Unassembled WGS sequence"/>
</dbReference>
<dbReference type="InterPro" id="IPR002364">
    <property type="entry name" value="Quin_OxRdtase/zeta-crystal_CS"/>
</dbReference>
<dbReference type="CDD" id="cd05288">
    <property type="entry name" value="PGDH"/>
    <property type="match status" value="1"/>
</dbReference>
<dbReference type="InterPro" id="IPR011032">
    <property type="entry name" value="GroES-like_sf"/>
</dbReference>
<gene>
    <name evidence="2" type="ORF">GCM10009759_11860</name>
</gene>
<dbReference type="InterPro" id="IPR013149">
    <property type="entry name" value="ADH-like_C"/>
</dbReference>
<dbReference type="Pfam" id="PF00107">
    <property type="entry name" value="ADH_zinc_N"/>
    <property type="match status" value="1"/>
</dbReference>
<dbReference type="InterPro" id="IPR020843">
    <property type="entry name" value="ER"/>
</dbReference>
<dbReference type="Pfam" id="PF16884">
    <property type="entry name" value="ADH_N_2"/>
    <property type="match status" value="1"/>
</dbReference>
<dbReference type="PANTHER" id="PTHR43677:SF4">
    <property type="entry name" value="QUINONE OXIDOREDUCTASE-LIKE PROTEIN 2"/>
    <property type="match status" value="1"/>
</dbReference>
<dbReference type="PROSITE" id="PS01162">
    <property type="entry name" value="QOR_ZETA_CRYSTAL"/>
    <property type="match status" value="1"/>
</dbReference>
<comment type="caution">
    <text evidence="2">The sequence shown here is derived from an EMBL/GenBank/DDBJ whole genome shotgun (WGS) entry which is preliminary data.</text>
</comment>